<comment type="caution">
    <text evidence="1">The sequence shown here is derived from an EMBL/GenBank/DDBJ whole genome shotgun (WGS) entry which is preliminary data.</text>
</comment>
<accession>A0A844KJU5</accession>
<proteinExistence type="predicted"/>
<reference evidence="1 2" key="1">
    <citation type="journal article" date="2019" name="Nat. Med.">
        <title>A library of human gut bacterial isolates paired with longitudinal multiomics data enables mechanistic microbiome research.</title>
        <authorList>
            <person name="Poyet M."/>
            <person name="Groussin M."/>
            <person name="Gibbons S.M."/>
            <person name="Avila-Pacheco J."/>
            <person name="Jiang X."/>
            <person name="Kearney S.M."/>
            <person name="Perrotta A.R."/>
            <person name="Berdy B."/>
            <person name="Zhao S."/>
            <person name="Lieberman T.D."/>
            <person name="Swanson P.K."/>
            <person name="Smith M."/>
            <person name="Roesemann S."/>
            <person name="Alexander J.E."/>
            <person name="Rich S.A."/>
            <person name="Livny J."/>
            <person name="Vlamakis H."/>
            <person name="Clish C."/>
            <person name="Bullock K."/>
            <person name="Deik A."/>
            <person name="Scott J."/>
            <person name="Pierce K.A."/>
            <person name="Xavier R.J."/>
            <person name="Alm E.J."/>
        </authorList>
    </citation>
    <scope>NUCLEOTIDE SEQUENCE [LARGE SCALE GENOMIC DNA]</scope>
    <source>
        <strain evidence="1 2">BIOML-A1</strain>
    </source>
</reference>
<dbReference type="AlphaFoldDB" id="A0A844KJU5"/>
<dbReference type="Proteomes" id="UP000446657">
    <property type="component" value="Unassembled WGS sequence"/>
</dbReference>
<name>A0A844KJU5_9FIRM</name>
<sequence length="62" mass="7294">MHRTEYDHNILFSRELSGGARQQTDMVTILCELWAEFRQDSKLHRYSTVIRNLISAEGSLLR</sequence>
<gene>
    <name evidence="1" type="ORF">GMD30_03540</name>
</gene>
<dbReference type="RefSeq" id="WP_117830971.1">
    <property type="nucleotide sequence ID" value="NZ_CP173697.1"/>
</dbReference>
<protein>
    <submittedName>
        <fullName evidence="1">Uncharacterized protein</fullName>
    </submittedName>
</protein>
<evidence type="ECO:0000313" key="2">
    <source>
        <dbReference type="Proteomes" id="UP000446657"/>
    </source>
</evidence>
<organism evidence="1 2">
    <name type="scientific">Roseburia faecis</name>
    <dbReference type="NCBI Taxonomy" id="301302"/>
    <lineage>
        <taxon>Bacteria</taxon>
        <taxon>Bacillati</taxon>
        <taxon>Bacillota</taxon>
        <taxon>Clostridia</taxon>
        <taxon>Lachnospirales</taxon>
        <taxon>Lachnospiraceae</taxon>
        <taxon>Roseburia</taxon>
    </lineage>
</organism>
<dbReference type="EMBL" id="WNAL01000005">
    <property type="protein sequence ID" value="MTR80797.1"/>
    <property type="molecule type" value="Genomic_DNA"/>
</dbReference>
<evidence type="ECO:0000313" key="1">
    <source>
        <dbReference type="EMBL" id="MTR80797.1"/>
    </source>
</evidence>